<evidence type="ECO:0000313" key="2">
    <source>
        <dbReference type="EMBL" id="UYG15924.1"/>
    </source>
</evidence>
<organism evidence="2 3">
    <name type="scientific">Brachybacterium huguangmaarense</name>
    <dbReference type="NCBI Taxonomy" id="1652028"/>
    <lineage>
        <taxon>Bacteria</taxon>
        <taxon>Bacillati</taxon>
        <taxon>Actinomycetota</taxon>
        <taxon>Actinomycetes</taxon>
        <taxon>Micrococcales</taxon>
        <taxon>Dermabacteraceae</taxon>
        <taxon>Brachybacterium</taxon>
    </lineage>
</organism>
<sequence length="148" mass="16338">MTAGANRLRDLFLNPAEQALFPDWELATQGLVAGFRESVGSDIDAPRAIELVGELSLASPRFRELWARHDIMPRRGALMRFEHPQVGRLVLHREKLLITDTDGMMLVIYHPDAGSADAEKLGLLASATLPVRPASEARRPTRPEPPAP</sequence>
<keyword evidence="3" id="KW-1185">Reference proteome</keyword>
<dbReference type="InterPro" id="IPR041413">
    <property type="entry name" value="MLTR_LBD"/>
</dbReference>
<dbReference type="Gene3D" id="3.30.450.180">
    <property type="match status" value="1"/>
</dbReference>
<evidence type="ECO:0000313" key="3">
    <source>
        <dbReference type="Proteomes" id="UP001164305"/>
    </source>
</evidence>
<dbReference type="Pfam" id="PF17765">
    <property type="entry name" value="MLTR_LBD"/>
    <property type="match status" value="1"/>
</dbReference>
<dbReference type="PANTHER" id="PTHR35010:SF2">
    <property type="entry name" value="BLL4672 PROTEIN"/>
    <property type="match status" value="1"/>
</dbReference>
<reference evidence="2" key="1">
    <citation type="submission" date="2022-10" db="EMBL/GenBank/DDBJ databases">
        <title>Whole-Genome Sequencing of Brachybacterium huguangmaarense BRM-3, Isolated from Betula schmidtii.</title>
        <authorList>
            <person name="Haam D."/>
        </authorList>
    </citation>
    <scope>NUCLEOTIDE SEQUENCE</scope>
    <source>
        <strain evidence="2">BRM-3</strain>
    </source>
</reference>
<dbReference type="Proteomes" id="UP001164305">
    <property type="component" value="Chromosome"/>
</dbReference>
<accession>A0ABY6FYX9</accession>
<dbReference type="RefSeq" id="WP_263593137.1">
    <property type="nucleotide sequence ID" value="NZ_CP107020.1"/>
</dbReference>
<protein>
    <recommendedName>
        <fullName evidence="1">MmyB-like transcription regulator ligand binding domain-containing protein</fullName>
    </recommendedName>
</protein>
<evidence type="ECO:0000259" key="1">
    <source>
        <dbReference type="Pfam" id="PF17765"/>
    </source>
</evidence>
<feature type="domain" description="MmyB-like transcription regulator ligand binding" evidence="1">
    <location>
        <begin position="3"/>
        <end position="124"/>
    </location>
</feature>
<gene>
    <name evidence="2" type="ORF">BRM3_09775</name>
</gene>
<dbReference type="PANTHER" id="PTHR35010">
    <property type="entry name" value="BLL4672 PROTEIN-RELATED"/>
    <property type="match status" value="1"/>
</dbReference>
<name>A0ABY6FYX9_9MICO</name>
<proteinExistence type="predicted"/>
<dbReference type="EMBL" id="CP107020">
    <property type="protein sequence ID" value="UYG15924.1"/>
    <property type="molecule type" value="Genomic_DNA"/>
</dbReference>